<keyword evidence="6" id="KW-0378">Hydrolase</keyword>
<feature type="domain" description="HhH-GPD" evidence="5">
    <location>
        <begin position="34"/>
        <end position="187"/>
    </location>
</feature>
<proteinExistence type="predicted"/>
<dbReference type="EMBL" id="DUIH01000014">
    <property type="protein sequence ID" value="HIH69895.1"/>
    <property type="molecule type" value="Genomic_DNA"/>
</dbReference>
<evidence type="ECO:0000256" key="4">
    <source>
        <dbReference type="ARBA" id="ARBA00023014"/>
    </source>
</evidence>
<dbReference type="InterPro" id="IPR011257">
    <property type="entry name" value="DNA_glycosylase"/>
</dbReference>
<keyword evidence="6" id="KW-0255">Endonuclease</keyword>
<dbReference type="CDD" id="cd00056">
    <property type="entry name" value="ENDO3c"/>
    <property type="match status" value="1"/>
</dbReference>
<dbReference type="GO" id="GO:0004519">
    <property type="term" value="F:endonuclease activity"/>
    <property type="evidence" value="ECO:0007669"/>
    <property type="project" value="UniProtKB-KW"/>
</dbReference>
<keyword evidence="2" id="KW-0479">Metal-binding</keyword>
<keyword evidence="4" id="KW-0411">Iron-sulfur</keyword>
<dbReference type="PANTHER" id="PTHR10359">
    <property type="entry name" value="A/G-SPECIFIC ADENINE GLYCOSYLASE/ENDONUCLEASE III"/>
    <property type="match status" value="1"/>
</dbReference>
<organism evidence="6 7">
    <name type="scientific">Methermicoccus shengliensis</name>
    <dbReference type="NCBI Taxonomy" id="660064"/>
    <lineage>
        <taxon>Archaea</taxon>
        <taxon>Methanobacteriati</taxon>
        <taxon>Methanobacteriota</taxon>
        <taxon>Stenosarchaea group</taxon>
        <taxon>Methanomicrobia</taxon>
        <taxon>Methanosarcinales</taxon>
        <taxon>Methermicoccaceae</taxon>
        <taxon>Methermicoccus</taxon>
    </lineage>
</organism>
<sequence length="214" mass="24291">MSVYSLYVMLEEMFGPQGWWPAETPFEVMVGAVLTQQTRWENVERAIGCLKARGLLSPAALSNADDGTIRECIRCTGFYNQKTKRLKALAKFVVDVGEQRLYAMSGEQLRNMLLGVEGVGYETADSIVLYAAEKPVFVIDAYTRRMLSCMGVRGTYHELQRLFEANLPRDVELYKEFHALIVAFGKQWCNKKRCGECPIPSWPKPELKVEGEHP</sequence>
<comment type="caution">
    <text evidence="6">The sequence shown here is derived from an EMBL/GenBank/DDBJ whole genome shotgun (WGS) entry which is preliminary data.</text>
</comment>
<name>A0A832RTF7_9EURY</name>
<dbReference type="Gene3D" id="1.10.340.30">
    <property type="entry name" value="Hypothetical protein, domain 2"/>
    <property type="match status" value="1"/>
</dbReference>
<dbReference type="SUPFAM" id="SSF48150">
    <property type="entry name" value="DNA-glycosylase"/>
    <property type="match status" value="1"/>
</dbReference>
<keyword evidence="3" id="KW-0408">Iron</keyword>
<dbReference type="Gene3D" id="1.10.1670.10">
    <property type="entry name" value="Helix-hairpin-Helix base-excision DNA repair enzymes (C-terminal)"/>
    <property type="match status" value="1"/>
</dbReference>
<dbReference type="InterPro" id="IPR003265">
    <property type="entry name" value="HhH-GPD_domain"/>
</dbReference>
<dbReference type="Pfam" id="PF00730">
    <property type="entry name" value="HhH-GPD"/>
    <property type="match status" value="1"/>
</dbReference>
<protein>
    <submittedName>
        <fullName evidence="6">Endonuclease III domain-containing protein</fullName>
    </submittedName>
</protein>
<dbReference type="GO" id="GO:0046872">
    <property type="term" value="F:metal ion binding"/>
    <property type="evidence" value="ECO:0007669"/>
    <property type="project" value="UniProtKB-KW"/>
</dbReference>
<dbReference type="PIRSF" id="PIRSF001435">
    <property type="entry name" value="Nth"/>
    <property type="match status" value="1"/>
</dbReference>
<accession>A0A832RTF7</accession>
<evidence type="ECO:0000313" key="7">
    <source>
        <dbReference type="Proteomes" id="UP000600363"/>
    </source>
</evidence>
<dbReference type="InterPro" id="IPR023170">
    <property type="entry name" value="HhH_base_excis_C"/>
</dbReference>
<gene>
    <name evidence="6" type="ORF">HA299_04660</name>
</gene>
<dbReference type="RefSeq" id="WP_042686513.1">
    <property type="nucleotide sequence ID" value="NZ_DUIH01000014.1"/>
</dbReference>
<evidence type="ECO:0000259" key="5">
    <source>
        <dbReference type="SMART" id="SM00478"/>
    </source>
</evidence>
<dbReference type="AlphaFoldDB" id="A0A832RTF7"/>
<dbReference type="GO" id="GO:0006284">
    <property type="term" value="P:base-excision repair"/>
    <property type="evidence" value="ECO:0007669"/>
    <property type="project" value="InterPro"/>
</dbReference>
<dbReference type="GO" id="GO:0051539">
    <property type="term" value="F:4 iron, 4 sulfur cluster binding"/>
    <property type="evidence" value="ECO:0007669"/>
    <property type="project" value="UniProtKB-KW"/>
</dbReference>
<evidence type="ECO:0000256" key="2">
    <source>
        <dbReference type="ARBA" id="ARBA00022723"/>
    </source>
</evidence>
<evidence type="ECO:0000313" key="6">
    <source>
        <dbReference type="EMBL" id="HIH69895.1"/>
    </source>
</evidence>
<keyword evidence="1" id="KW-0004">4Fe-4S</keyword>
<dbReference type="Proteomes" id="UP000600363">
    <property type="component" value="Unassembled WGS sequence"/>
</dbReference>
<keyword evidence="6" id="KW-0540">Nuclease</keyword>
<evidence type="ECO:0000256" key="1">
    <source>
        <dbReference type="ARBA" id="ARBA00022485"/>
    </source>
</evidence>
<dbReference type="SMART" id="SM00478">
    <property type="entry name" value="ENDO3c"/>
    <property type="match status" value="1"/>
</dbReference>
<evidence type="ECO:0000256" key="3">
    <source>
        <dbReference type="ARBA" id="ARBA00023004"/>
    </source>
</evidence>
<dbReference type="PANTHER" id="PTHR10359:SF19">
    <property type="entry name" value="DNA REPAIR GLYCOSYLASE MJ1434-RELATED"/>
    <property type="match status" value="1"/>
</dbReference>
<reference evidence="6" key="1">
    <citation type="journal article" date="2020" name="bioRxiv">
        <title>A rank-normalized archaeal taxonomy based on genome phylogeny resolves widespread incomplete and uneven classifications.</title>
        <authorList>
            <person name="Rinke C."/>
            <person name="Chuvochina M."/>
            <person name="Mussig A.J."/>
            <person name="Chaumeil P.-A."/>
            <person name="Waite D.W."/>
            <person name="Whitman W.B."/>
            <person name="Parks D.H."/>
            <person name="Hugenholtz P."/>
        </authorList>
    </citation>
    <scope>NUCLEOTIDE SEQUENCE</scope>
    <source>
        <strain evidence="6">UBA12518</strain>
    </source>
</reference>